<accession>A0A1E3X2U9</accession>
<sequence length="187" mass="22044">MTPKEYQNYLKEKFIEIFPTVDVYAEKGLETQQYNIYSPRLDVIVGPLAIDKRLIQEYDSMMEDYRNFIDGLIRIHNRNVSEFDSSIPTLRFEEVRNFNENSRCFISIEIENNISRKHLIGGAINASGLGRVGIFLPWSDDKFQAMLKLVAYFNFLKRVKNNSYELRNLLIVKREQMTDFISDYSTE</sequence>
<reference evidence="1 2" key="1">
    <citation type="submission" date="2016-07" db="EMBL/GenBank/DDBJ databases">
        <title>Draft genome of Scalindua rubra, obtained from a brine-seawater interface in the Red Sea, sheds light on salt adaptation in anammox bacteria.</title>
        <authorList>
            <person name="Speth D.R."/>
            <person name="Lagkouvardos I."/>
            <person name="Wang Y."/>
            <person name="Qian P.-Y."/>
            <person name="Dutilh B.E."/>
            <person name="Jetten M.S."/>
        </authorList>
    </citation>
    <scope>NUCLEOTIDE SEQUENCE [LARGE SCALE GENOMIC DNA]</scope>
    <source>
        <strain evidence="1">BSI-1</strain>
    </source>
</reference>
<evidence type="ECO:0000313" key="1">
    <source>
        <dbReference type="EMBL" id="ODS29970.1"/>
    </source>
</evidence>
<proteinExistence type="predicted"/>
<dbReference type="EMBL" id="MAYW01000316">
    <property type="protein sequence ID" value="ODS29970.1"/>
    <property type="molecule type" value="Genomic_DNA"/>
</dbReference>
<gene>
    <name evidence="1" type="ORF">SCARUB_04925</name>
</gene>
<dbReference type="Proteomes" id="UP000094056">
    <property type="component" value="Unassembled WGS sequence"/>
</dbReference>
<organism evidence="1 2">
    <name type="scientific">Candidatus Scalindua rubra</name>
    <dbReference type="NCBI Taxonomy" id="1872076"/>
    <lineage>
        <taxon>Bacteria</taxon>
        <taxon>Pseudomonadati</taxon>
        <taxon>Planctomycetota</taxon>
        <taxon>Candidatus Brocadiia</taxon>
        <taxon>Candidatus Brocadiales</taxon>
        <taxon>Candidatus Scalinduaceae</taxon>
        <taxon>Candidatus Scalindua</taxon>
    </lineage>
</organism>
<name>A0A1E3X2U9_9BACT</name>
<dbReference type="AlphaFoldDB" id="A0A1E3X2U9"/>
<evidence type="ECO:0000313" key="2">
    <source>
        <dbReference type="Proteomes" id="UP000094056"/>
    </source>
</evidence>
<protein>
    <submittedName>
        <fullName evidence="1">Uncharacterized protein</fullName>
    </submittedName>
</protein>
<comment type="caution">
    <text evidence="1">The sequence shown here is derived from an EMBL/GenBank/DDBJ whole genome shotgun (WGS) entry which is preliminary data.</text>
</comment>